<gene>
    <name evidence="6" type="primary">speB</name>
    <name evidence="7" type="ORF">D7318_16695</name>
    <name evidence="6" type="ORF">D7319_15750</name>
</gene>
<sequence>MSRYENPPAPEPADHHEPSEPSEPHGAHDPQGHQPHHHHDFGEGFFQQPPRLGRGLEGHGAVDDFNVGRTPGPIFVNRKGEGGFAGIQTFAKLPVCLTPEDLVAGEIDVAICGVPWDATASGRSGTNHGPLAIRSCDYKGGYGRPHFSLDVRVDALEVLNVCDYGDAPIKVGNTWTTFEGIRKFVGTIVDSGAIPIILGGDHATTWPSATALADHYGHGKVGIVHFDAHADTGPDTPGSLASHGTPMRKLIESGAVPGQNFVQVGLRGYWPDQEIIDWMSERRMRTHFMAEIHRDGFAKVLERAVDEALDQADHLYISLDIDVADPAYAPGTGTPEPGGLTSVDILTAVRRLCAEVGIVGMDVVEVSPPYDDRGEITALLANRAVREALTGIAMRRKGLTEPDYLHPDAVGPGRSMALRHTADADTAGGASDTTPGASDATPPS</sequence>
<evidence type="ECO:0000313" key="6">
    <source>
        <dbReference type="EMBL" id="RKN08374.1"/>
    </source>
</evidence>
<keyword evidence="3 4" id="KW-0378">Hydrolase</keyword>
<comment type="caution">
    <text evidence="6">The sequence shown here is derived from an EMBL/GenBank/DDBJ whole genome shotgun (WGS) entry which is preliminary data.</text>
</comment>
<comment type="similarity">
    <text evidence="1">Belongs to the arginase family. Agmatinase subfamily.</text>
</comment>
<dbReference type="SUPFAM" id="SSF52768">
    <property type="entry name" value="Arginase/deacetylase"/>
    <property type="match status" value="1"/>
</dbReference>
<evidence type="ECO:0000313" key="8">
    <source>
        <dbReference type="Proteomes" id="UP000268652"/>
    </source>
</evidence>
<dbReference type="Proteomes" id="UP000275024">
    <property type="component" value="Unassembled WGS sequence"/>
</dbReference>
<protein>
    <submittedName>
        <fullName evidence="6">Agmatinase</fullName>
        <ecNumber evidence="6">3.5.3.11</ecNumber>
    </submittedName>
</protein>
<dbReference type="GO" id="GO:0008783">
    <property type="term" value="F:agmatinase activity"/>
    <property type="evidence" value="ECO:0007669"/>
    <property type="project" value="UniProtKB-EC"/>
</dbReference>
<dbReference type="EMBL" id="RBDY01000011">
    <property type="protein sequence ID" value="RKN21591.1"/>
    <property type="molecule type" value="Genomic_DNA"/>
</dbReference>
<dbReference type="InterPro" id="IPR020855">
    <property type="entry name" value="Ureohydrolase_Mn_BS"/>
</dbReference>
<accession>A0A3A9WG27</accession>
<feature type="compositionally biased region" description="Basic and acidic residues" evidence="5">
    <location>
        <begin position="12"/>
        <end position="31"/>
    </location>
</feature>
<name>A0A3A9WG27_9ACTN</name>
<dbReference type="InterPro" id="IPR006035">
    <property type="entry name" value="Ureohydrolase"/>
</dbReference>
<evidence type="ECO:0000256" key="2">
    <source>
        <dbReference type="ARBA" id="ARBA00022723"/>
    </source>
</evidence>
<dbReference type="PANTHER" id="PTHR11358:SF26">
    <property type="entry name" value="GUANIDINO ACID HYDROLASE, MITOCHONDRIAL"/>
    <property type="match status" value="1"/>
</dbReference>
<dbReference type="GO" id="GO:0046872">
    <property type="term" value="F:metal ion binding"/>
    <property type="evidence" value="ECO:0007669"/>
    <property type="project" value="UniProtKB-KW"/>
</dbReference>
<dbReference type="OrthoDB" id="9788689at2"/>
<dbReference type="PRINTS" id="PR00116">
    <property type="entry name" value="ARGINASE"/>
</dbReference>
<dbReference type="CDD" id="cd09990">
    <property type="entry name" value="Agmatinase-like"/>
    <property type="match status" value="1"/>
</dbReference>
<feature type="region of interest" description="Disordered" evidence="5">
    <location>
        <begin position="411"/>
        <end position="444"/>
    </location>
</feature>
<feature type="compositionally biased region" description="Low complexity" evidence="5">
    <location>
        <begin position="424"/>
        <end position="438"/>
    </location>
</feature>
<dbReference type="RefSeq" id="WP_120697910.1">
    <property type="nucleotide sequence ID" value="NZ_RBDX01000011.1"/>
</dbReference>
<keyword evidence="2" id="KW-0479">Metal-binding</keyword>
<dbReference type="PROSITE" id="PS51409">
    <property type="entry name" value="ARGINASE_2"/>
    <property type="match status" value="1"/>
</dbReference>
<evidence type="ECO:0000313" key="9">
    <source>
        <dbReference type="Proteomes" id="UP000275024"/>
    </source>
</evidence>
<evidence type="ECO:0000256" key="4">
    <source>
        <dbReference type="RuleBase" id="RU003684"/>
    </source>
</evidence>
<dbReference type="Proteomes" id="UP000268652">
    <property type="component" value="Unassembled WGS sequence"/>
</dbReference>
<dbReference type="PANTHER" id="PTHR11358">
    <property type="entry name" value="ARGINASE/AGMATINASE"/>
    <property type="match status" value="1"/>
</dbReference>
<evidence type="ECO:0000256" key="1">
    <source>
        <dbReference type="ARBA" id="ARBA00009227"/>
    </source>
</evidence>
<dbReference type="InterPro" id="IPR005925">
    <property type="entry name" value="Agmatinase-rel"/>
</dbReference>
<dbReference type="Pfam" id="PF00491">
    <property type="entry name" value="Arginase"/>
    <property type="match status" value="1"/>
</dbReference>
<evidence type="ECO:0000313" key="7">
    <source>
        <dbReference type="EMBL" id="RKN21591.1"/>
    </source>
</evidence>
<dbReference type="EMBL" id="RBDX01000011">
    <property type="protein sequence ID" value="RKN08374.1"/>
    <property type="molecule type" value="Genomic_DNA"/>
</dbReference>
<proteinExistence type="inferred from homology"/>
<keyword evidence="8" id="KW-1185">Reference proteome</keyword>
<dbReference type="Gene3D" id="3.40.800.10">
    <property type="entry name" value="Ureohydrolase domain"/>
    <property type="match status" value="1"/>
</dbReference>
<dbReference type="AlphaFoldDB" id="A0A3A9WG27"/>
<dbReference type="EC" id="3.5.3.11" evidence="6"/>
<reference evidence="8 9" key="1">
    <citation type="submission" date="2018-09" db="EMBL/GenBank/DDBJ databases">
        <title>Streptomyces sp. nov. DS1-2, an endophytic actinomycete isolated from roots of Dendrobium scabrilingue.</title>
        <authorList>
            <person name="Kuncharoen N."/>
            <person name="Kudo T."/>
            <person name="Ohkuma M."/>
            <person name="Yuki M."/>
            <person name="Tanasupawat S."/>
        </authorList>
    </citation>
    <scope>NUCLEOTIDE SEQUENCE [LARGE SCALE GENOMIC DNA]</scope>
    <source>
        <strain evidence="6 9">AZ1-7</strain>
        <strain evidence="7 8">DS1-2</strain>
    </source>
</reference>
<dbReference type="NCBIfam" id="TIGR01230">
    <property type="entry name" value="agmatinase"/>
    <property type="match status" value="1"/>
</dbReference>
<dbReference type="InterPro" id="IPR023696">
    <property type="entry name" value="Ureohydrolase_dom_sf"/>
</dbReference>
<organism evidence="6 9">
    <name type="scientific">Streptomyces radicis</name>
    <dbReference type="NCBI Taxonomy" id="1750517"/>
    <lineage>
        <taxon>Bacteria</taxon>
        <taxon>Bacillati</taxon>
        <taxon>Actinomycetota</taxon>
        <taxon>Actinomycetes</taxon>
        <taxon>Kitasatosporales</taxon>
        <taxon>Streptomycetaceae</taxon>
        <taxon>Streptomyces</taxon>
    </lineage>
</organism>
<evidence type="ECO:0000256" key="3">
    <source>
        <dbReference type="ARBA" id="ARBA00022801"/>
    </source>
</evidence>
<feature type="region of interest" description="Disordered" evidence="5">
    <location>
        <begin position="1"/>
        <end position="59"/>
    </location>
</feature>
<dbReference type="PROSITE" id="PS01053">
    <property type="entry name" value="ARGINASE_1"/>
    <property type="match status" value="1"/>
</dbReference>
<dbReference type="GO" id="GO:0033389">
    <property type="term" value="P:putrescine biosynthetic process from arginine, via agmatine"/>
    <property type="evidence" value="ECO:0007669"/>
    <property type="project" value="TreeGrafter"/>
</dbReference>
<evidence type="ECO:0000256" key="5">
    <source>
        <dbReference type="SAM" id="MobiDB-lite"/>
    </source>
</evidence>